<sequence>MPQFKCPSLPEELVHDLTLLSNQSTDELLHRATLSSQSMTWQPLVIDRTLQIYQGFQSPNDRPDEGLETWMCRSVMKSSFDQVAAMLRCYSNEAWSSLLRTTLPDIVDGSHLYTLVKSRPREPFHRYAGVHWALQRNPTYVRPCDWCFLESHQMKRLSDNKRIWIRSFKSISLRACPEMRGVNRATFLCAGFIFEETSGRDGLVVAQFFRGYPRRPVDWIAELTTSSVVLAKTLRQPQIPVLPMLEAKQQTLGDATSSSWPCCQRCSKRFLLAKRRICHYCFLTVCQNCCQDSIVFVRNQRVKLHVCNPCQWIHRFSNFSHCDPRDSFLERDEMPRCRTKSTDSNCSEDTLVACNNSNAPTYQPQASLGRFLSMFQLELQQDGARGKFRSSKLSRKTFLEVDEEDLPQYRPMYLLDEYCHQVRLSKICS</sequence>
<dbReference type="PANTHER" id="PTHR13510">
    <property type="entry name" value="FYVE-FINGER-CONTAINING RAB5 EFFECTOR PROTEIN RABENOSYN-5-RELATED"/>
    <property type="match status" value="1"/>
</dbReference>
<evidence type="ECO:0000313" key="2">
    <source>
        <dbReference type="Proteomes" id="UP000481153"/>
    </source>
</evidence>
<dbReference type="Gene3D" id="3.30.40.10">
    <property type="entry name" value="Zinc/RING finger domain, C3HC4 (zinc finger)"/>
    <property type="match status" value="1"/>
</dbReference>
<comment type="caution">
    <text evidence="1">The sequence shown here is derived from an EMBL/GenBank/DDBJ whole genome shotgun (WGS) entry which is preliminary data.</text>
</comment>
<dbReference type="CDD" id="cd00065">
    <property type="entry name" value="FYVE_like_SF"/>
    <property type="match status" value="1"/>
</dbReference>
<dbReference type="InterPro" id="IPR052727">
    <property type="entry name" value="Rab4/Rab5_effector"/>
</dbReference>
<reference evidence="1 2" key="1">
    <citation type="submission" date="2019-07" db="EMBL/GenBank/DDBJ databases">
        <title>Genomics analysis of Aphanomyces spp. identifies a new class of oomycete effector associated with host adaptation.</title>
        <authorList>
            <person name="Gaulin E."/>
        </authorList>
    </citation>
    <scope>NUCLEOTIDE SEQUENCE [LARGE SCALE GENOMIC DNA]</scope>
    <source>
        <strain evidence="1 2">ATCC 201684</strain>
    </source>
</reference>
<dbReference type="SUPFAM" id="SSF55961">
    <property type="entry name" value="Bet v1-like"/>
    <property type="match status" value="1"/>
</dbReference>
<dbReference type="VEuPathDB" id="FungiDB:AeMF1_014137"/>
<dbReference type="InterPro" id="IPR011011">
    <property type="entry name" value="Znf_FYVE_PHD"/>
</dbReference>
<dbReference type="AlphaFoldDB" id="A0A6G0WKY8"/>
<name>A0A6G0WKY8_9STRA</name>
<dbReference type="Gene3D" id="3.30.530.20">
    <property type="match status" value="1"/>
</dbReference>
<dbReference type="SUPFAM" id="SSF57903">
    <property type="entry name" value="FYVE/PHD zinc finger"/>
    <property type="match status" value="1"/>
</dbReference>
<evidence type="ECO:0000313" key="1">
    <source>
        <dbReference type="EMBL" id="KAF0727916.1"/>
    </source>
</evidence>
<keyword evidence="2" id="KW-1185">Reference proteome</keyword>
<dbReference type="InterPro" id="IPR023393">
    <property type="entry name" value="START-like_dom_sf"/>
</dbReference>
<gene>
    <name evidence="1" type="ORF">Ae201684_014144</name>
</gene>
<dbReference type="Proteomes" id="UP000481153">
    <property type="component" value="Unassembled WGS sequence"/>
</dbReference>
<evidence type="ECO:0008006" key="3">
    <source>
        <dbReference type="Google" id="ProtNLM"/>
    </source>
</evidence>
<protein>
    <recommendedName>
        <fullName evidence="3">FYVE-type domain-containing protein</fullName>
    </recommendedName>
</protein>
<dbReference type="InterPro" id="IPR013083">
    <property type="entry name" value="Znf_RING/FYVE/PHD"/>
</dbReference>
<dbReference type="EMBL" id="VJMJ01000185">
    <property type="protein sequence ID" value="KAF0727916.1"/>
    <property type="molecule type" value="Genomic_DNA"/>
</dbReference>
<proteinExistence type="predicted"/>
<organism evidence="1 2">
    <name type="scientific">Aphanomyces euteiches</name>
    <dbReference type="NCBI Taxonomy" id="100861"/>
    <lineage>
        <taxon>Eukaryota</taxon>
        <taxon>Sar</taxon>
        <taxon>Stramenopiles</taxon>
        <taxon>Oomycota</taxon>
        <taxon>Saprolegniomycetes</taxon>
        <taxon>Saprolegniales</taxon>
        <taxon>Verrucalvaceae</taxon>
        <taxon>Aphanomyces</taxon>
    </lineage>
</organism>
<dbReference type="PANTHER" id="PTHR13510:SF44">
    <property type="entry name" value="RABENOSYN-5"/>
    <property type="match status" value="1"/>
</dbReference>
<accession>A0A6G0WKY8</accession>